<dbReference type="Proteomes" id="UP000031668">
    <property type="component" value="Unassembled WGS sequence"/>
</dbReference>
<organism evidence="2 4">
    <name type="scientific">Thelohanellus kitauei</name>
    <name type="common">Myxosporean</name>
    <dbReference type="NCBI Taxonomy" id="669202"/>
    <lineage>
        <taxon>Eukaryota</taxon>
        <taxon>Metazoa</taxon>
        <taxon>Cnidaria</taxon>
        <taxon>Myxozoa</taxon>
        <taxon>Myxosporea</taxon>
        <taxon>Bivalvulida</taxon>
        <taxon>Platysporina</taxon>
        <taxon>Myxobolidae</taxon>
        <taxon>Thelohanellus</taxon>
    </lineage>
</organism>
<proteinExistence type="predicted"/>
<feature type="signal peptide" evidence="1">
    <location>
        <begin position="1"/>
        <end position="16"/>
    </location>
</feature>
<evidence type="ECO:0000313" key="3">
    <source>
        <dbReference type="EMBL" id="KII66834.1"/>
    </source>
</evidence>
<comment type="caution">
    <text evidence="2">The sequence shown here is derived from an EMBL/GenBank/DDBJ whole genome shotgun (WGS) entry which is preliminary data.</text>
</comment>
<feature type="chain" id="PRO_5007392235" evidence="1">
    <location>
        <begin position="17"/>
        <end position="136"/>
    </location>
</feature>
<gene>
    <name evidence="3" type="ORF">RF11_02433</name>
    <name evidence="2" type="ORF">RF11_11492</name>
</gene>
<evidence type="ECO:0000256" key="1">
    <source>
        <dbReference type="SAM" id="SignalP"/>
    </source>
</evidence>
<keyword evidence="4" id="KW-1185">Reference proteome</keyword>
<reference evidence="2 4" key="1">
    <citation type="journal article" date="2014" name="Genome Biol. Evol.">
        <title>The genome of the myxosporean Thelohanellus kitauei shows adaptations to nutrient acquisition within its fish host.</title>
        <authorList>
            <person name="Yang Y."/>
            <person name="Xiong J."/>
            <person name="Zhou Z."/>
            <person name="Huo F."/>
            <person name="Miao W."/>
            <person name="Ran C."/>
            <person name="Liu Y."/>
            <person name="Zhang J."/>
            <person name="Feng J."/>
            <person name="Wang M."/>
            <person name="Wang M."/>
            <person name="Wang L."/>
            <person name="Yao B."/>
        </authorList>
    </citation>
    <scope>NUCLEOTIDE SEQUENCE [LARGE SCALE GENOMIC DNA]</scope>
    <source>
        <strain evidence="2">Wuqing</strain>
    </source>
</reference>
<evidence type="ECO:0000313" key="4">
    <source>
        <dbReference type="Proteomes" id="UP000031668"/>
    </source>
</evidence>
<sequence length="136" mass="15139">MTLKILCITTIHVAKFVLLSNSKFSPDNGIENQTHDCQHLTAPLFENLNMVKLSICRIPGILNIGNPPAEGHGPINMLTRHTTGDNRLYNRSGNHLNKISEGLILAIRLKALTRQTIRRVETCSNGYIANKDKLIV</sequence>
<keyword evidence="1" id="KW-0732">Signal</keyword>
<evidence type="ECO:0000313" key="2">
    <source>
        <dbReference type="EMBL" id="KII64064.1"/>
    </source>
</evidence>
<protein>
    <submittedName>
        <fullName evidence="2">Uncharacterized protein</fullName>
    </submittedName>
</protein>
<dbReference type="EMBL" id="JWZT01003431">
    <property type="protein sequence ID" value="KII66834.1"/>
    <property type="molecule type" value="Genomic_DNA"/>
</dbReference>
<dbReference type="AlphaFoldDB" id="A0A0C2IFE8"/>
<dbReference type="EMBL" id="JWZT01004468">
    <property type="protein sequence ID" value="KII64064.1"/>
    <property type="molecule type" value="Genomic_DNA"/>
</dbReference>
<accession>A0A0C2IFE8</accession>
<name>A0A0C2IFE8_THEKT</name>